<dbReference type="Proteomes" id="UP000648187">
    <property type="component" value="Unassembled WGS sequence"/>
</dbReference>
<dbReference type="EMBL" id="JACKWZ010000714">
    <property type="protein sequence ID" value="KAF9405599.1"/>
    <property type="molecule type" value="Genomic_DNA"/>
</dbReference>
<reference evidence="1" key="1">
    <citation type="submission" date="2020-08" db="EMBL/GenBank/DDBJ databases">
        <title>Spodoptera exigua strain:BAW_Kor-Di-RS1 Genome sequencing and assembly.</title>
        <authorList>
            <person name="Kim J."/>
            <person name="Nam H.Y."/>
            <person name="Kwon M."/>
            <person name="Choi J.H."/>
            <person name="Cho S.R."/>
            <person name="Kim G.-H."/>
        </authorList>
    </citation>
    <scope>NUCLEOTIDE SEQUENCE</scope>
    <source>
        <strain evidence="1">BAW_Kor-Di-RS1</strain>
        <tissue evidence="1">Whole-body</tissue>
    </source>
</reference>
<organism evidence="1 2">
    <name type="scientific">Spodoptera exigua</name>
    <name type="common">Beet armyworm</name>
    <name type="synonym">Noctua fulgens</name>
    <dbReference type="NCBI Taxonomy" id="7107"/>
    <lineage>
        <taxon>Eukaryota</taxon>
        <taxon>Metazoa</taxon>
        <taxon>Ecdysozoa</taxon>
        <taxon>Arthropoda</taxon>
        <taxon>Hexapoda</taxon>
        <taxon>Insecta</taxon>
        <taxon>Pterygota</taxon>
        <taxon>Neoptera</taxon>
        <taxon>Endopterygota</taxon>
        <taxon>Lepidoptera</taxon>
        <taxon>Glossata</taxon>
        <taxon>Ditrysia</taxon>
        <taxon>Noctuoidea</taxon>
        <taxon>Noctuidae</taxon>
        <taxon>Amphipyrinae</taxon>
        <taxon>Spodoptera</taxon>
    </lineage>
</organism>
<feature type="non-terminal residue" evidence="1">
    <location>
        <position position="106"/>
    </location>
</feature>
<name>A0A835G0Y0_SPOEX</name>
<protein>
    <submittedName>
        <fullName evidence="1">Uncharacterized protein</fullName>
    </submittedName>
</protein>
<dbReference type="AlphaFoldDB" id="A0A835G0Y0"/>
<gene>
    <name evidence="1" type="ORF">HW555_013740</name>
</gene>
<evidence type="ECO:0000313" key="1">
    <source>
        <dbReference type="EMBL" id="KAF9405599.1"/>
    </source>
</evidence>
<sequence length="106" mass="12043">VWNRLEEKTLNMAAHRNYEYNIVQDVERVTVGCEELKVEQWADEDTVISKCLTYIAVLSQLQEIDMAMNGSTDKNGMKVDKAAASLDDAMLLSVSGAMFHMRVHNY</sequence>
<keyword evidence="2" id="KW-1185">Reference proteome</keyword>
<proteinExistence type="predicted"/>
<comment type="caution">
    <text evidence="1">The sequence shown here is derived from an EMBL/GenBank/DDBJ whole genome shotgun (WGS) entry which is preliminary data.</text>
</comment>
<evidence type="ECO:0000313" key="2">
    <source>
        <dbReference type="Proteomes" id="UP000648187"/>
    </source>
</evidence>
<accession>A0A835G0Y0</accession>